<proteinExistence type="predicted"/>
<dbReference type="NCBIfam" id="TIGR02970">
    <property type="entry name" value="succ_dehyd_cytB"/>
    <property type="match status" value="1"/>
</dbReference>
<dbReference type="InterPro" id="IPR034804">
    <property type="entry name" value="SQR/QFR_C/D"/>
</dbReference>
<dbReference type="AlphaFoldDB" id="A0A098VUY4"/>
<evidence type="ECO:0000256" key="1">
    <source>
        <dbReference type="ARBA" id="ARBA00004141"/>
    </source>
</evidence>
<evidence type="ECO:0000313" key="9">
    <source>
        <dbReference type="EMBL" id="KGG51516.1"/>
    </source>
</evidence>
<organism evidence="9 10">
    <name type="scientific">Mitosporidium daphniae</name>
    <dbReference type="NCBI Taxonomy" id="1485682"/>
    <lineage>
        <taxon>Eukaryota</taxon>
        <taxon>Fungi</taxon>
        <taxon>Fungi incertae sedis</taxon>
        <taxon>Microsporidia</taxon>
        <taxon>Mitosporidium</taxon>
    </lineage>
</organism>
<dbReference type="GeneID" id="25259574"/>
<keyword evidence="4" id="KW-0479">Metal-binding</keyword>
<evidence type="ECO:0000256" key="6">
    <source>
        <dbReference type="ARBA" id="ARBA00023004"/>
    </source>
</evidence>
<dbReference type="GO" id="GO:0006121">
    <property type="term" value="P:mitochondrial electron transport, succinate to ubiquinone"/>
    <property type="evidence" value="ECO:0007669"/>
    <property type="project" value="TreeGrafter"/>
</dbReference>
<evidence type="ECO:0000256" key="4">
    <source>
        <dbReference type="ARBA" id="ARBA00022723"/>
    </source>
</evidence>
<dbReference type="Proteomes" id="UP000029725">
    <property type="component" value="Unassembled WGS sequence"/>
</dbReference>
<comment type="subcellular location">
    <subcellularLocation>
        <location evidence="1">Membrane</location>
        <topology evidence="1">Multi-pass membrane protein</topology>
    </subcellularLocation>
</comment>
<evidence type="ECO:0000256" key="8">
    <source>
        <dbReference type="SAM" id="Phobius"/>
    </source>
</evidence>
<dbReference type="RefSeq" id="XP_013237968.1">
    <property type="nucleotide sequence ID" value="XM_013382514.1"/>
</dbReference>
<evidence type="ECO:0000313" key="10">
    <source>
        <dbReference type="Proteomes" id="UP000029725"/>
    </source>
</evidence>
<dbReference type="GO" id="GO:0009055">
    <property type="term" value="F:electron transfer activity"/>
    <property type="evidence" value="ECO:0007669"/>
    <property type="project" value="InterPro"/>
</dbReference>
<evidence type="ECO:0000256" key="5">
    <source>
        <dbReference type="ARBA" id="ARBA00022989"/>
    </source>
</evidence>
<evidence type="ECO:0008006" key="11">
    <source>
        <dbReference type="Google" id="ProtNLM"/>
    </source>
</evidence>
<dbReference type="InterPro" id="IPR014314">
    <property type="entry name" value="Succ_DH_cytb556"/>
</dbReference>
<dbReference type="PANTHER" id="PTHR10978:SF5">
    <property type="entry name" value="SUCCINATE DEHYDROGENASE CYTOCHROME B560 SUBUNIT, MITOCHONDRIAL"/>
    <property type="match status" value="1"/>
</dbReference>
<keyword evidence="6" id="KW-0408">Iron</keyword>
<feature type="transmembrane region" description="Helical" evidence="8">
    <location>
        <begin position="129"/>
        <end position="150"/>
    </location>
</feature>
<evidence type="ECO:0000256" key="3">
    <source>
        <dbReference type="ARBA" id="ARBA00022692"/>
    </source>
</evidence>
<dbReference type="GO" id="GO:0046872">
    <property type="term" value="F:metal ion binding"/>
    <property type="evidence" value="ECO:0007669"/>
    <property type="project" value="UniProtKB-KW"/>
</dbReference>
<dbReference type="PANTHER" id="PTHR10978">
    <property type="entry name" value="SUCCINATE DEHYDROGENASE CYTOCHROME B560 SUBUNIT"/>
    <property type="match status" value="1"/>
</dbReference>
<dbReference type="PROSITE" id="PS01001">
    <property type="entry name" value="SDH_CYT_2"/>
    <property type="match status" value="1"/>
</dbReference>
<dbReference type="Gene3D" id="1.20.1300.10">
    <property type="entry name" value="Fumarate reductase/succinate dehydrogenase, transmembrane subunit"/>
    <property type="match status" value="1"/>
</dbReference>
<dbReference type="InterPro" id="IPR000701">
    <property type="entry name" value="SuccDH_FuR_B_TM-su"/>
</dbReference>
<dbReference type="HOGENOM" id="CLU_094691_1_1_1"/>
<keyword evidence="2" id="KW-0349">Heme</keyword>
<reference evidence="9 10" key="1">
    <citation type="submission" date="2014-04" db="EMBL/GenBank/DDBJ databases">
        <title>A new species of microsporidia sheds light on the evolution of extreme parasitism.</title>
        <authorList>
            <person name="Haag K.L."/>
            <person name="James T.Y."/>
            <person name="Larsson R."/>
            <person name="Schaer T.M."/>
            <person name="Refardt D."/>
            <person name="Pombert J.-F."/>
            <person name="Ebert D."/>
        </authorList>
    </citation>
    <scope>NUCLEOTIDE SEQUENCE [LARGE SCALE GENOMIC DNA]</scope>
    <source>
        <strain evidence="9 10">UGP3</strain>
        <tissue evidence="9">Spores</tissue>
    </source>
</reference>
<keyword evidence="3 8" id="KW-0812">Transmembrane</keyword>
<dbReference type="EMBL" id="JMKJ01000255">
    <property type="protein sequence ID" value="KGG51516.1"/>
    <property type="molecule type" value="Genomic_DNA"/>
</dbReference>
<dbReference type="GO" id="GO:0016020">
    <property type="term" value="C:membrane"/>
    <property type="evidence" value="ECO:0007669"/>
    <property type="project" value="UniProtKB-SubCell"/>
</dbReference>
<accession>A0A098VUY4</accession>
<keyword evidence="10" id="KW-1185">Reference proteome</keyword>
<gene>
    <name evidence="9" type="ORF">DI09_32p10</name>
</gene>
<dbReference type="Pfam" id="PF01127">
    <property type="entry name" value="Sdh_cyt"/>
    <property type="match status" value="1"/>
</dbReference>
<evidence type="ECO:0000256" key="7">
    <source>
        <dbReference type="ARBA" id="ARBA00023136"/>
    </source>
</evidence>
<dbReference type="SUPFAM" id="SSF81343">
    <property type="entry name" value="Fumarate reductase respiratory complex transmembrane subunits"/>
    <property type="match status" value="1"/>
</dbReference>
<dbReference type="OrthoDB" id="588261at2759"/>
<feature type="transmembrane region" description="Helical" evidence="8">
    <location>
        <begin position="57"/>
        <end position="77"/>
    </location>
</feature>
<dbReference type="GO" id="GO:0006099">
    <property type="term" value="P:tricarboxylic acid cycle"/>
    <property type="evidence" value="ECO:0007669"/>
    <property type="project" value="InterPro"/>
</dbReference>
<dbReference type="InterPro" id="IPR018495">
    <property type="entry name" value="Succ_DH_cyt_bsu_CS"/>
</dbReference>
<sequence>MVIAGQFPKGQVLLSLLKGNIIRNNVKIPFSIKRPLSPHITIYSFPLTSVLSIGHRATGVALGSLVYALGVFSAVSVVDVSKTANWIRINVPSSAIVASKFILALPYTFHFSNGIRHLVWDMGYCLSLSSVYTTGYAVLASTLFGSGILASL</sequence>
<evidence type="ECO:0000256" key="2">
    <source>
        <dbReference type="ARBA" id="ARBA00022617"/>
    </source>
</evidence>
<feature type="transmembrane region" description="Helical" evidence="8">
    <location>
        <begin position="89"/>
        <end position="109"/>
    </location>
</feature>
<keyword evidence="7 8" id="KW-0472">Membrane</keyword>
<dbReference type="PROSITE" id="PS01000">
    <property type="entry name" value="SDH_CYT_1"/>
    <property type="match status" value="1"/>
</dbReference>
<protein>
    <recommendedName>
        <fullName evidence="11">Succinate dehydrogenase cytochrome b560 subunit, mitochondrial</fullName>
    </recommendedName>
</protein>
<dbReference type="CDD" id="cd03499">
    <property type="entry name" value="SQR_TypeC_SdhC"/>
    <property type="match status" value="1"/>
</dbReference>
<dbReference type="VEuPathDB" id="MicrosporidiaDB:DI09_32p10"/>
<dbReference type="GO" id="GO:0005739">
    <property type="term" value="C:mitochondrion"/>
    <property type="evidence" value="ECO:0007669"/>
    <property type="project" value="GOC"/>
</dbReference>
<comment type="caution">
    <text evidence="9">The sequence shown here is derived from an EMBL/GenBank/DDBJ whole genome shotgun (WGS) entry which is preliminary data.</text>
</comment>
<name>A0A098VUY4_9MICR</name>
<keyword evidence="5 8" id="KW-1133">Transmembrane helix</keyword>